<dbReference type="EMBL" id="CM023481">
    <property type="protein sequence ID" value="KAH6945101.1"/>
    <property type="molecule type" value="Genomic_DNA"/>
</dbReference>
<gene>
    <name evidence="1" type="ORF">HPB50_007207</name>
</gene>
<accession>A0ACB7TFS3</accession>
<reference evidence="1" key="1">
    <citation type="submission" date="2020-05" db="EMBL/GenBank/DDBJ databases">
        <title>Large-scale comparative analyses of tick genomes elucidate their genetic diversity and vector capacities.</title>
        <authorList>
            <person name="Jia N."/>
            <person name="Wang J."/>
            <person name="Shi W."/>
            <person name="Du L."/>
            <person name="Sun Y."/>
            <person name="Zhan W."/>
            <person name="Jiang J."/>
            <person name="Wang Q."/>
            <person name="Zhang B."/>
            <person name="Ji P."/>
            <person name="Sakyi L.B."/>
            <person name="Cui X."/>
            <person name="Yuan T."/>
            <person name="Jiang B."/>
            <person name="Yang W."/>
            <person name="Lam T.T.-Y."/>
            <person name="Chang Q."/>
            <person name="Ding S."/>
            <person name="Wang X."/>
            <person name="Zhu J."/>
            <person name="Ruan X."/>
            <person name="Zhao L."/>
            <person name="Wei J."/>
            <person name="Que T."/>
            <person name="Du C."/>
            <person name="Cheng J."/>
            <person name="Dai P."/>
            <person name="Han X."/>
            <person name="Huang E."/>
            <person name="Gao Y."/>
            <person name="Liu J."/>
            <person name="Shao H."/>
            <person name="Ye R."/>
            <person name="Li L."/>
            <person name="Wei W."/>
            <person name="Wang X."/>
            <person name="Wang C."/>
            <person name="Yang T."/>
            <person name="Huo Q."/>
            <person name="Li W."/>
            <person name="Guo W."/>
            <person name="Chen H."/>
            <person name="Zhou L."/>
            <person name="Ni X."/>
            <person name="Tian J."/>
            <person name="Zhou Y."/>
            <person name="Sheng Y."/>
            <person name="Liu T."/>
            <person name="Pan Y."/>
            <person name="Xia L."/>
            <person name="Li J."/>
            <person name="Zhao F."/>
            <person name="Cao W."/>
        </authorList>
    </citation>
    <scope>NUCLEOTIDE SEQUENCE</scope>
    <source>
        <strain evidence="1">Hyas-2018</strain>
    </source>
</reference>
<dbReference type="Proteomes" id="UP000821845">
    <property type="component" value="Chromosome 1"/>
</dbReference>
<comment type="caution">
    <text evidence="1">The sequence shown here is derived from an EMBL/GenBank/DDBJ whole genome shotgun (WGS) entry which is preliminary data.</text>
</comment>
<evidence type="ECO:0000313" key="2">
    <source>
        <dbReference type="Proteomes" id="UP000821845"/>
    </source>
</evidence>
<name>A0ACB7TFS3_HYAAI</name>
<keyword evidence="2" id="KW-1185">Reference proteome</keyword>
<protein>
    <submittedName>
        <fullName evidence="1">Uncharacterized protein</fullName>
    </submittedName>
</protein>
<evidence type="ECO:0000313" key="1">
    <source>
        <dbReference type="EMBL" id="KAH6945101.1"/>
    </source>
</evidence>
<sequence length="401" mass="44602">MGGLHSRRRGCLPSGRRGRRGVDTRSRTTFTFGELLDASRRVATGLRKLGLDTGDVVAFHGTNTCELVVAMCGTFFAGGIGMLNKSSLTVGEIYRQLVDAKAKYVFCELDKIAEMRQTCSRIDSVEVTTMGAYPAVIRQLDQWHQLEDFDTRSLTKILCGGGAVNPSILQSVRRKLKLKELSQVYGMTEMTSCIACSTHQDDIKSVGKPAPFVEMKVVDFHTRKLLGPNQQGEVCVKGPAAFKAYLNQPKATAETYEDGFFCTGDMGYYTEDGCFFLCGRFKELIKCMDQQVSPAELEELLAADPDVRHVVVAGVPHPKYGEAARAFVVHWRRLTDPLERQQEAERLERVIAGRLSHHKQLHGGVEFLDSIPLSEVGKDLRSALTKTYIERLQSAKDNRVE</sequence>
<proteinExistence type="predicted"/>
<organism evidence="1 2">
    <name type="scientific">Hyalomma asiaticum</name>
    <name type="common">Tick</name>
    <dbReference type="NCBI Taxonomy" id="266040"/>
    <lineage>
        <taxon>Eukaryota</taxon>
        <taxon>Metazoa</taxon>
        <taxon>Ecdysozoa</taxon>
        <taxon>Arthropoda</taxon>
        <taxon>Chelicerata</taxon>
        <taxon>Arachnida</taxon>
        <taxon>Acari</taxon>
        <taxon>Parasitiformes</taxon>
        <taxon>Ixodida</taxon>
        <taxon>Ixodoidea</taxon>
        <taxon>Ixodidae</taxon>
        <taxon>Hyalomminae</taxon>
        <taxon>Hyalomma</taxon>
    </lineage>
</organism>